<dbReference type="RefSeq" id="XP_028866006.1">
    <property type="nucleotide sequence ID" value="XM_029010173.1"/>
</dbReference>
<sequence length="222" mass="25485">MRKPKLGILRCDVQHVVLEDVGNGAYRLRPDGGIGVHEAVLGHPYHVAEVRRKFVREVREAFSQQFESRFFVQRVLILDQLDGAPGQLRPLVQLQARIAHVGDGVTGVAPDGVLGLSSEARQQRLFQHVLRFRRYRLPRILGRIPGLRQVEKQPEEDRRLQPEVLIGIGDHHIEREYEREVYVRPLERHDLGVSIIPCGSVGGRKRLQKGLETIRVQIHRHF</sequence>
<name>A0A2H6K9U6_9APIC</name>
<comment type="caution">
    <text evidence="1">The sequence shown here is derived from an EMBL/GenBank/DDBJ whole genome shotgun (WGS) entry which is preliminary data.</text>
</comment>
<accession>A0A2H6K9U6</accession>
<protein>
    <submittedName>
        <fullName evidence="1">Fatty acid desaturase, putative</fullName>
    </submittedName>
</protein>
<evidence type="ECO:0000313" key="2">
    <source>
        <dbReference type="Proteomes" id="UP000236319"/>
    </source>
</evidence>
<dbReference type="OrthoDB" id="10680595at2759"/>
<dbReference type="GeneID" id="39873533"/>
<dbReference type="Proteomes" id="UP000236319">
    <property type="component" value="Unassembled WGS sequence"/>
</dbReference>
<evidence type="ECO:0000313" key="1">
    <source>
        <dbReference type="EMBL" id="GBE59763.1"/>
    </source>
</evidence>
<dbReference type="AlphaFoldDB" id="A0A2H6K9U6"/>
<gene>
    <name evidence="1" type="ORF">BOVATA_012560</name>
</gene>
<keyword evidence="2" id="KW-1185">Reference proteome</keyword>
<reference evidence="1 2" key="1">
    <citation type="journal article" date="2017" name="BMC Genomics">
        <title>Whole-genome assembly of Babesia ovata and comparative genomics between closely related pathogens.</title>
        <authorList>
            <person name="Yamagishi J."/>
            <person name="Asada M."/>
            <person name="Hakimi H."/>
            <person name="Tanaka T.Q."/>
            <person name="Sugimoto C."/>
            <person name="Kawazu S."/>
        </authorList>
    </citation>
    <scope>NUCLEOTIDE SEQUENCE [LARGE SCALE GENOMIC DNA]</scope>
    <source>
        <strain evidence="1 2">Miyake</strain>
    </source>
</reference>
<organism evidence="1 2">
    <name type="scientific">Babesia ovata</name>
    <dbReference type="NCBI Taxonomy" id="189622"/>
    <lineage>
        <taxon>Eukaryota</taxon>
        <taxon>Sar</taxon>
        <taxon>Alveolata</taxon>
        <taxon>Apicomplexa</taxon>
        <taxon>Aconoidasida</taxon>
        <taxon>Piroplasmida</taxon>
        <taxon>Babesiidae</taxon>
        <taxon>Babesia</taxon>
    </lineage>
</organism>
<dbReference type="EMBL" id="BDSA01000001">
    <property type="protein sequence ID" value="GBE59763.1"/>
    <property type="molecule type" value="Genomic_DNA"/>
</dbReference>
<proteinExistence type="predicted"/>
<dbReference type="VEuPathDB" id="PiroplasmaDB:BOVATA_012560"/>